<dbReference type="GO" id="GO:0042834">
    <property type="term" value="F:peptidoglycan binding"/>
    <property type="evidence" value="ECO:0007669"/>
    <property type="project" value="InterPro"/>
</dbReference>
<protein>
    <recommendedName>
        <fullName evidence="3">SPOR domain-containing protein</fullName>
    </recommendedName>
</protein>
<dbReference type="PROSITE" id="PS51724">
    <property type="entry name" value="SPOR"/>
    <property type="match status" value="1"/>
</dbReference>
<sequence length="253" mass="28024">MTQPERQTDASYLRARNRLIGAIILVVLAIIIVPVVLKVDTENRRQSLQVTYPNGLTTNNAKPVAATVPGEGREYVETPAQTEVTENAKKVEVPVAQVTEAPKPERKLVQNEPTKTEKKPVAPIQKVEKKTTPKKTVKPTPEANPTRDQDGAEALAILEGRKTPVATQTASRTAYYIQLAAFKEESYAKQRLRQLQTNGISNGYIEPAVIRGQKLFRLRIGPFVQKKEADAVLKKAAALGYKNSKLQSFDTKR</sequence>
<evidence type="ECO:0000256" key="1">
    <source>
        <dbReference type="SAM" id="MobiDB-lite"/>
    </source>
</evidence>
<keyword evidence="2" id="KW-0812">Transmembrane</keyword>
<dbReference type="Gene3D" id="3.30.70.1070">
    <property type="entry name" value="Sporulation related repeat"/>
    <property type="match status" value="1"/>
</dbReference>
<gene>
    <name evidence="4" type="ORF">IX83_04255</name>
</gene>
<feature type="compositionally biased region" description="Basic and acidic residues" evidence="1">
    <location>
        <begin position="102"/>
        <end position="131"/>
    </location>
</feature>
<dbReference type="PANTHER" id="PTHR38687">
    <property type="entry name" value="CELL DIVISION PROTEIN DEDD-RELATED"/>
    <property type="match status" value="1"/>
</dbReference>
<keyword evidence="5" id="KW-1185">Reference proteome</keyword>
<proteinExistence type="predicted"/>
<dbReference type="InterPro" id="IPR036680">
    <property type="entry name" value="SPOR-like_sf"/>
</dbReference>
<accession>A0A077DEN0</accession>
<dbReference type="PANTHER" id="PTHR38687:SF1">
    <property type="entry name" value="CELL DIVISION PROTEIN DEDD"/>
    <property type="match status" value="1"/>
</dbReference>
<dbReference type="STRING" id="1072685.IX83_04255"/>
<dbReference type="RefSeq" id="WP_038499523.1">
    <property type="nucleotide sequence ID" value="NZ_AFWK01000113.1"/>
</dbReference>
<dbReference type="eggNOG" id="COG3147">
    <property type="taxonomic scope" value="Bacteria"/>
</dbReference>
<dbReference type="KEGG" id="bpsi:IX83_04255"/>
<dbReference type="HOGENOM" id="CLU_068683_0_1_4"/>
<dbReference type="Pfam" id="PF05036">
    <property type="entry name" value="SPOR"/>
    <property type="match status" value="1"/>
</dbReference>
<reference evidence="4 5" key="1">
    <citation type="journal article" date="2014" name="BMC Genomics">
        <title>A genomic perspective on a new bacterial genus and species from the Alcaligenaceae family, Basilea psittacipulmonis.</title>
        <authorList>
            <person name="Whiteson K.L."/>
            <person name="Hernandez D."/>
            <person name="Lazarevic V."/>
            <person name="Gaia N."/>
            <person name="Farinelli L."/>
            <person name="Francois P."/>
            <person name="Pilo P."/>
            <person name="Frey J."/>
            <person name="Schrenzel J."/>
        </authorList>
    </citation>
    <scope>NUCLEOTIDE SEQUENCE [LARGE SCALE GENOMIC DNA]</scope>
    <source>
        <strain evidence="4 5">DSM 24701</strain>
    </source>
</reference>
<dbReference type="OrthoDB" id="9779128at2"/>
<feature type="domain" description="SPOR" evidence="3">
    <location>
        <begin position="169"/>
        <end position="253"/>
    </location>
</feature>
<dbReference type="EMBL" id="CP009238">
    <property type="protein sequence ID" value="AIL32621.1"/>
    <property type="molecule type" value="Genomic_DNA"/>
</dbReference>
<dbReference type="GO" id="GO:0030428">
    <property type="term" value="C:cell septum"/>
    <property type="evidence" value="ECO:0007669"/>
    <property type="project" value="TreeGrafter"/>
</dbReference>
<evidence type="ECO:0000313" key="4">
    <source>
        <dbReference type="EMBL" id="AIL32621.1"/>
    </source>
</evidence>
<feature type="transmembrane region" description="Helical" evidence="2">
    <location>
        <begin position="19"/>
        <end position="37"/>
    </location>
</feature>
<evidence type="ECO:0000313" key="5">
    <source>
        <dbReference type="Proteomes" id="UP000028945"/>
    </source>
</evidence>
<dbReference type="SUPFAM" id="SSF110997">
    <property type="entry name" value="Sporulation related repeat"/>
    <property type="match status" value="1"/>
</dbReference>
<name>A0A077DEN0_9BURK</name>
<dbReference type="InterPro" id="IPR052521">
    <property type="entry name" value="Cell_div_SPOR-domain"/>
</dbReference>
<organism evidence="4 5">
    <name type="scientific">Basilea psittacipulmonis DSM 24701</name>
    <dbReference type="NCBI Taxonomy" id="1072685"/>
    <lineage>
        <taxon>Bacteria</taxon>
        <taxon>Pseudomonadati</taxon>
        <taxon>Pseudomonadota</taxon>
        <taxon>Betaproteobacteria</taxon>
        <taxon>Burkholderiales</taxon>
        <taxon>Alcaligenaceae</taxon>
        <taxon>Basilea</taxon>
    </lineage>
</organism>
<dbReference type="GO" id="GO:0032153">
    <property type="term" value="C:cell division site"/>
    <property type="evidence" value="ECO:0007669"/>
    <property type="project" value="TreeGrafter"/>
</dbReference>
<keyword evidence="2" id="KW-0472">Membrane</keyword>
<dbReference type="GO" id="GO:0032506">
    <property type="term" value="P:cytokinetic process"/>
    <property type="evidence" value="ECO:0007669"/>
    <property type="project" value="TreeGrafter"/>
</dbReference>
<keyword evidence="2" id="KW-1133">Transmembrane helix</keyword>
<evidence type="ECO:0000259" key="3">
    <source>
        <dbReference type="PROSITE" id="PS51724"/>
    </source>
</evidence>
<evidence type="ECO:0000256" key="2">
    <source>
        <dbReference type="SAM" id="Phobius"/>
    </source>
</evidence>
<dbReference type="Proteomes" id="UP000028945">
    <property type="component" value="Chromosome"/>
</dbReference>
<dbReference type="InterPro" id="IPR007730">
    <property type="entry name" value="SPOR-like_dom"/>
</dbReference>
<dbReference type="AlphaFoldDB" id="A0A077DEN0"/>
<feature type="region of interest" description="Disordered" evidence="1">
    <location>
        <begin position="101"/>
        <end position="149"/>
    </location>
</feature>